<evidence type="ECO:0000313" key="7">
    <source>
        <dbReference type="EMBL" id="GFF18503.1"/>
    </source>
</evidence>
<name>A0A5M3Z6M0_ASPTE</name>
<protein>
    <submittedName>
        <fullName evidence="7">Glycophorin A domain protein</fullName>
    </submittedName>
</protein>
<evidence type="ECO:0000256" key="2">
    <source>
        <dbReference type="ARBA" id="ARBA00022692"/>
    </source>
</evidence>
<accession>A0A5M3Z6M0</accession>
<dbReference type="Proteomes" id="UP000452235">
    <property type="component" value="Unassembled WGS sequence"/>
</dbReference>
<reference evidence="7 8" key="1">
    <citation type="submission" date="2020-01" db="EMBL/GenBank/DDBJ databases">
        <title>Aspergillus terreus IFO 6365 whole genome shotgun sequence.</title>
        <authorList>
            <person name="Kanamasa S."/>
            <person name="Takahashi H."/>
        </authorList>
    </citation>
    <scope>NUCLEOTIDE SEQUENCE [LARGE SCALE GENOMIC DNA]</scope>
    <source>
        <strain evidence="7 8">IFO 6365</strain>
    </source>
</reference>
<feature type="transmembrane region" description="Helical" evidence="6">
    <location>
        <begin position="172"/>
        <end position="194"/>
    </location>
</feature>
<keyword evidence="8" id="KW-1185">Reference proteome</keyword>
<dbReference type="VEuPathDB" id="FungiDB:ATEG_06706"/>
<dbReference type="GO" id="GO:0071944">
    <property type="term" value="C:cell periphery"/>
    <property type="evidence" value="ECO:0007669"/>
    <property type="project" value="UniProtKB-ARBA"/>
</dbReference>
<dbReference type="OrthoDB" id="4779287at2759"/>
<gene>
    <name evidence="7" type="ORF">ATEIFO6365_0008044700</name>
</gene>
<feature type="region of interest" description="Disordered" evidence="5">
    <location>
        <begin position="139"/>
        <end position="167"/>
    </location>
</feature>
<comment type="caution">
    <text evidence="7">The sequence shown here is derived from an EMBL/GenBank/DDBJ whole genome shotgun (WGS) entry which is preliminary data.</text>
</comment>
<proteinExistence type="predicted"/>
<dbReference type="PANTHER" id="PTHR15549">
    <property type="entry name" value="PAIRED IMMUNOGLOBULIN-LIKE TYPE 2 RECEPTOR"/>
    <property type="match status" value="1"/>
</dbReference>
<dbReference type="PANTHER" id="PTHR15549:SF26">
    <property type="entry name" value="AXIAL BUDDING PATTERN PROTEIN 2-RELATED"/>
    <property type="match status" value="1"/>
</dbReference>
<sequence>MSVDYGPPYGFALRRMGGCLGSESKCYATWGGYWGCCPGDAVCPGAEKYIPNNICCPTSANCTAQLLDQPHCANTSWSMFYFQAYFCCEPNQYGFWTSEDINYGNFGCSDSIPNNPNYTTLNPVKQGSVSGSAIVSTIPPTSTASSSATDTSTSTATSTSAASGGSSTNTGAIAGGVIGGVAGAVLIIAALWFFMRRHRASKAAAVPAMASGPFQPAGPEHPQSTSDSTAYSGVKYGELNAWNGPSELVGSNPKLASHELPT</sequence>
<feature type="compositionally biased region" description="Low complexity" evidence="5">
    <location>
        <begin position="141"/>
        <end position="167"/>
    </location>
</feature>
<evidence type="ECO:0000256" key="6">
    <source>
        <dbReference type="SAM" id="Phobius"/>
    </source>
</evidence>
<evidence type="ECO:0000256" key="1">
    <source>
        <dbReference type="ARBA" id="ARBA00004167"/>
    </source>
</evidence>
<evidence type="ECO:0000256" key="5">
    <source>
        <dbReference type="SAM" id="MobiDB-lite"/>
    </source>
</evidence>
<comment type="subcellular location">
    <subcellularLocation>
        <location evidence="1">Membrane</location>
        <topology evidence="1">Single-pass membrane protein</topology>
    </subcellularLocation>
</comment>
<keyword evidence="2 6" id="KW-0812">Transmembrane</keyword>
<evidence type="ECO:0000313" key="8">
    <source>
        <dbReference type="Proteomes" id="UP000452235"/>
    </source>
</evidence>
<dbReference type="EMBL" id="BLJY01000008">
    <property type="protein sequence ID" value="GFF18503.1"/>
    <property type="molecule type" value="Genomic_DNA"/>
</dbReference>
<keyword evidence="4 6" id="KW-0472">Membrane</keyword>
<feature type="region of interest" description="Disordered" evidence="5">
    <location>
        <begin position="242"/>
        <end position="262"/>
    </location>
</feature>
<dbReference type="InterPro" id="IPR051694">
    <property type="entry name" value="Immunoregulatory_rcpt-like"/>
</dbReference>
<organism evidence="7 8">
    <name type="scientific">Aspergillus terreus</name>
    <dbReference type="NCBI Taxonomy" id="33178"/>
    <lineage>
        <taxon>Eukaryota</taxon>
        <taxon>Fungi</taxon>
        <taxon>Dikarya</taxon>
        <taxon>Ascomycota</taxon>
        <taxon>Pezizomycotina</taxon>
        <taxon>Eurotiomycetes</taxon>
        <taxon>Eurotiomycetidae</taxon>
        <taxon>Eurotiales</taxon>
        <taxon>Aspergillaceae</taxon>
        <taxon>Aspergillus</taxon>
        <taxon>Aspergillus subgen. Circumdati</taxon>
    </lineage>
</organism>
<evidence type="ECO:0000256" key="3">
    <source>
        <dbReference type="ARBA" id="ARBA00022989"/>
    </source>
</evidence>
<dbReference type="GO" id="GO:0016020">
    <property type="term" value="C:membrane"/>
    <property type="evidence" value="ECO:0007669"/>
    <property type="project" value="UniProtKB-SubCell"/>
</dbReference>
<evidence type="ECO:0000256" key="4">
    <source>
        <dbReference type="ARBA" id="ARBA00023136"/>
    </source>
</evidence>
<dbReference type="AlphaFoldDB" id="A0A5M3Z6M0"/>
<keyword evidence="3 6" id="KW-1133">Transmembrane helix</keyword>